<dbReference type="PANTHER" id="PTHR47926">
    <property type="entry name" value="PENTATRICOPEPTIDE REPEAT-CONTAINING PROTEIN"/>
    <property type="match status" value="1"/>
</dbReference>
<evidence type="ECO:0000313" key="4">
    <source>
        <dbReference type="Proteomes" id="UP000652761"/>
    </source>
</evidence>
<dbReference type="FunFam" id="1.25.40.10:FF:000090">
    <property type="entry name" value="Pentatricopeptide repeat-containing protein, chloroplastic"/>
    <property type="match status" value="1"/>
</dbReference>
<evidence type="ECO:0000256" key="1">
    <source>
        <dbReference type="ARBA" id="ARBA00022737"/>
    </source>
</evidence>
<dbReference type="Pfam" id="PF01535">
    <property type="entry name" value="PPR"/>
    <property type="match status" value="4"/>
</dbReference>
<dbReference type="PANTHER" id="PTHR47926:SF348">
    <property type="entry name" value="PENTATRICOPEPTIDE REPEAT-CONTAINING PROTEIN"/>
    <property type="match status" value="1"/>
</dbReference>
<dbReference type="AlphaFoldDB" id="A0A843V1Y2"/>
<dbReference type="GO" id="GO:0003723">
    <property type="term" value="F:RNA binding"/>
    <property type="evidence" value="ECO:0007669"/>
    <property type="project" value="InterPro"/>
</dbReference>
<accession>A0A843V1Y2</accession>
<evidence type="ECO:0000313" key="3">
    <source>
        <dbReference type="EMBL" id="MQL89126.1"/>
    </source>
</evidence>
<comment type="caution">
    <text evidence="3">The sequence shown here is derived from an EMBL/GenBank/DDBJ whole genome shotgun (WGS) entry which is preliminary data.</text>
</comment>
<dbReference type="NCBIfam" id="TIGR00756">
    <property type="entry name" value="PPR"/>
    <property type="match status" value="4"/>
</dbReference>
<keyword evidence="1" id="KW-0677">Repeat</keyword>
<dbReference type="Proteomes" id="UP000652761">
    <property type="component" value="Unassembled WGS sequence"/>
</dbReference>
<dbReference type="OrthoDB" id="185373at2759"/>
<protein>
    <recommendedName>
        <fullName evidence="5">Pentatricopeptide repeat-containing protein</fullName>
    </recommendedName>
</protein>
<keyword evidence="4" id="KW-1185">Reference proteome</keyword>
<gene>
    <name evidence="3" type="ORF">Taro_021696</name>
</gene>
<dbReference type="Gene3D" id="1.25.40.10">
    <property type="entry name" value="Tetratricopeptide repeat domain"/>
    <property type="match status" value="3"/>
</dbReference>
<dbReference type="EMBL" id="NMUH01001120">
    <property type="protein sequence ID" value="MQL89126.1"/>
    <property type="molecule type" value="Genomic_DNA"/>
</dbReference>
<feature type="repeat" description="PPR" evidence="2">
    <location>
        <begin position="162"/>
        <end position="196"/>
    </location>
</feature>
<dbReference type="Pfam" id="PF13041">
    <property type="entry name" value="PPR_2"/>
    <property type="match status" value="1"/>
</dbReference>
<evidence type="ECO:0008006" key="5">
    <source>
        <dbReference type="Google" id="ProtNLM"/>
    </source>
</evidence>
<proteinExistence type="predicted"/>
<dbReference type="PROSITE" id="PS51375">
    <property type="entry name" value="PPR"/>
    <property type="match status" value="2"/>
</dbReference>
<name>A0A843V1Y2_COLES</name>
<dbReference type="InterPro" id="IPR046960">
    <property type="entry name" value="PPR_At4g14850-like_plant"/>
</dbReference>
<dbReference type="GO" id="GO:0009451">
    <property type="term" value="P:RNA modification"/>
    <property type="evidence" value="ECO:0007669"/>
    <property type="project" value="InterPro"/>
</dbReference>
<evidence type="ECO:0000256" key="2">
    <source>
        <dbReference type="PROSITE-ProRule" id="PRU00708"/>
    </source>
</evidence>
<dbReference type="InterPro" id="IPR011990">
    <property type="entry name" value="TPR-like_helical_dom_sf"/>
</dbReference>
<reference evidence="3" key="1">
    <citation type="submission" date="2017-07" db="EMBL/GenBank/DDBJ databases">
        <title>Taro Niue Genome Assembly and Annotation.</title>
        <authorList>
            <person name="Atibalentja N."/>
            <person name="Keating K."/>
            <person name="Fields C.J."/>
        </authorList>
    </citation>
    <scope>NUCLEOTIDE SEQUENCE</scope>
    <source>
        <strain evidence="3">Niue_2</strain>
        <tissue evidence="3">Leaf</tissue>
    </source>
</reference>
<sequence>MSSPSLGQLLHRYRRHRPQLDQVHALLTTTGYFCCPSDPSLPPEGEASDAGATFVYNILIGASTLRREPCRAALHLLAQMLVHRVPPNRHTFPPLIKSIAISVSASPFSPLPGVAGQAVHAQVSRRGLVPDDFVNCCMVKFYGQLGDLGSAGKVFEENPRPDVASLNAVLDALCKNGDVGSATRIFDGLRERDVVSWTTLINGFLVNGCFEEAIHFFREMMLGSGQGASSPRPNEATLVCVLSACANSDSSRASHQGREIHGYVVGHDVQWTAFLGTALIDMYGKRGRVHCAANVFERMVSKEVCTWNAMISALASNGEEARALDMFEMMRIQGMRPNGITFIAVLTACARSRVVQRGLGLFESMCCDHEIVPTMEHYGCVVDLFGKAGLFEKALEFIRAMPFEPDASVWGALLGACKMHGNVQLAAEIGTRLLTLQPHHSGRYMVLSNIYAGEGMWGTAFRFCLHVSSYILGVVPVEPFILFIENALSLGTLGQSHGISLESLTTSAHESKVPRQKLLLEMEPRVNFLISGGRHGGIVASVITVPSSRGLMIEGIDEAFKSVAFGPGH</sequence>
<dbReference type="InterPro" id="IPR002885">
    <property type="entry name" value="PPR_rpt"/>
</dbReference>
<feature type="repeat" description="PPR" evidence="2">
    <location>
        <begin position="303"/>
        <end position="337"/>
    </location>
</feature>
<organism evidence="3 4">
    <name type="scientific">Colocasia esculenta</name>
    <name type="common">Wild taro</name>
    <name type="synonym">Arum esculentum</name>
    <dbReference type="NCBI Taxonomy" id="4460"/>
    <lineage>
        <taxon>Eukaryota</taxon>
        <taxon>Viridiplantae</taxon>
        <taxon>Streptophyta</taxon>
        <taxon>Embryophyta</taxon>
        <taxon>Tracheophyta</taxon>
        <taxon>Spermatophyta</taxon>
        <taxon>Magnoliopsida</taxon>
        <taxon>Liliopsida</taxon>
        <taxon>Araceae</taxon>
        <taxon>Aroideae</taxon>
        <taxon>Colocasieae</taxon>
        <taxon>Colocasia</taxon>
    </lineage>
</organism>